<dbReference type="AlphaFoldDB" id="A0A833RV67"/>
<accession>A0A833RV67</accession>
<name>A0A833RV67_9HYME</name>
<reference evidence="1" key="1">
    <citation type="submission" date="2019-11" db="EMBL/GenBank/DDBJ databases">
        <title>The nuclear and mitochondrial genomes of Frieseomelitta varia - a highly eusocial stingless bee (Meliponini) with a permanently sterile worker caste.</title>
        <authorList>
            <person name="Freitas F.C.P."/>
            <person name="Lourenco A.P."/>
            <person name="Nunes F.M.F."/>
            <person name="Paschoal A.R."/>
            <person name="Abreu F.C.P."/>
            <person name="Barbin F.O."/>
            <person name="Bataglia L."/>
            <person name="Cardoso-Junior C.A.M."/>
            <person name="Cervoni M.S."/>
            <person name="Silva S.R."/>
            <person name="Dalarmi F."/>
            <person name="Del Lama M.A."/>
            <person name="Depintor T.S."/>
            <person name="Ferreira K.M."/>
            <person name="Goria P.S."/>
            <person name="Jaskot M.C."/>
            <person name="Lago D.C."/>
            <person name="Luna-Lucena D."/>
            <person name="Moda L.M."/>
            <person name="Nascimento L."/>
            <person name="Pedrino M."/>
            <person name="Rabico F.O."/>
            <person name="Sanches F.C."/>
            <person name="Santos D.E."/>
            <person name="Santos C.G."/>
            <person name="Vieira J."/>
            <person name="Lopes T.F."/>
            <person name="Barchuk A.R."/>
            <person name="Hartfelder K."/>
            <person name="Simoes Z.L.P."/>
            <person name="Bitondi M.M.G."/>
            <person name="Pinheiro D.G."/>
        </authorList>
    </citation>
    <scope>NUCLEOTIDE SEQUENCE</scope>
    <source>
        <strain evidence="1">USP_RPSP 00005682</strain>
        <tissue evidence="1">Whole individual</tissue>
    </source>
</reference>
<dbReference type="Proteomes" id="UP000655588">
    <property type="component" value="Unassembled WGS sequence"/>
</dbReference>
<keyword evidence="2" id="KW-1185">Reference proteome</keyword>
<proteinExistence type="predicted"/>
<organism evidence="1 2">
    <name type="scientific">Frieseomelitta varia</name>
    <dbReference type="NCBI Taxonomy" id="561572"/>
    <lineage>
        <taxon>Eukaryota</taxon>
        <taxon>Metazoa</taxon>
        <taxon>Ecdysozoa</taxon>
        <taxon>Arthropoda</taxon>
        <taxon>Hexapoda</taxon>
        <taxon>Insecta</taxon>
        <taxon>Pterygota</taxon>
        <taxon>Neoptera</taxon>
        <taxon>Endopterygota</taxon>
        <taxon>Hymenoptera</taxon>
        <taxon>Apocrita</taxon>
        <taxon>Aculeata</taxon>
        <taxon>Apoidea</taxon>
        <taxon>Anthophila</taxon>
        <taxon>Apidae</taxon>
        <taxon>Frieseomelitta</taxon>
    </lineage>
</organism>
<evidence type="ECO:0000313" key="1">
    <source>
        <dbReference type="EMBL" id="KAF3429578.1"/>
    </source>
</evidence>
<protein>
    <submittedName>
        <fullName evidence="1">Uncharacterized protein</fullName>
    </submittedName>
</protein>
<evidence type="ECO:0000313" key="2">
    <source>
        <dbReference type="Proteomes" id="UP000655588"/>
    </source>
</evidence>
<gene>
    <name evidence="1" type="ORF">E2986_14068</name>
</gene>
<sequence>MKLVCVGMQVPPAVNEDWYCRSCIAKKQELHHDKKKKKRKKKYKLPGSCIRSGIAIQTTTKVKKNSKLGVKNIKSKKLSKTEMKLQMKSLKEKSVPIKTKAGKTIMKVKTVKKKGKKLKDSAI</sequence>
<comment type="caution">
    <text evidence="1">The sequence shown here is derived from an EMBL/GenBank/DDBJ whole genome shotgun (WGS) entry which is preliminary data.</text>
</comment>
<dbReference type="EMBL" id="WNWW01000154">
    <property type="protein sequence ID" value="KAF3429578.1"/>
    <property type="molecule type" value="Genomic_DNA"/>
</dbReference>